<dbReference type="InterPro" id="IPR050979">
    <property type="entry name" value="LD-transpeptidase"/>
</dbReference>
<dbReference type="PROSITE" id="PS52029">
    <property type="entry name" value="LD_TPASE"/>
    <property type="match status" value="1"/>
</dbReference>
<dbReference type="CDD" id="cd16913">
    <property type="entry name" value="YkuD_like"/>
    <property type="match status" value="1"/>
</dbReference>
<dbReference type="GO" id="GO:0016757">
    <property type="term" value="F:glycosyltransferase activity"/>
    <property type="evidence" value="ECO:0007669"/>
    <property type="project" value="UniProtKB-KW"/>
</dbReference>
<evidence type="ECO:0000256" key="8">
    <source>
        <dbReference type="ARBA" id="ARBA00023316"/>
    </source>
</evidence>
<evidence type="ECO:0000259" key="10">
    <source>
        <dbReference type="PROSITE" id="PS52029"/>
    </source>
</evidence>
<dbReference type="InterPro" id="IPR005490">
    <property type="entry name" value="LD_TPept_cat_dom"/>
</dbReference>
<dbReference type="GO" id="GO:0005576">
    <property type="term" value="C:extracellular region"/>
    <property type="evidence" value="ECO:0007669"/>
    <property type="project" value="TreeGrafter"/>
</dbReference>
<evidence type="ECO:0000313" key="12">
    <source>
        <dbReference type="Proteomes" id="UP000045545"/>
    </source>
</evidence>
<accession>A0A0E4GEA5</accession>
<dbReference type="Gene3D" id="2.40.440.10">
    <property type="entry name" value="L,D-transpeptidase catalytic domain-like"/>
    <property type="match status" value="1"/>
</dbReference>
<keyword evidence="12" id="KW-1185">Reference proteome</keyword>
<dbReference type="AlphaFoldDB" id="A0A0E4GEA5"/>
<reference evidence="11 12" key="1">
    <citation type="submission" date="2015-03" db="EMBL/GenBank/DDBJ databases">
        <authorList>
            <person name="Murphy D."/>
        </authorList>
    </citation>
    <scope>NUCLEOTIDE SEQUENCE [LARGE SCALE GENOMIC DNA]</scope>
    <source>
        <strain evidence="11 12">OL-4</strain>
    </source>
</reference>
<dbReference type="Proteomes" id="UP000045545">
    <property type="component" value="Unassembled WGS sequence"/>
</dbReference>
<dbReference type="Gene3D" id="1.10.101.10">
    <property type="entry name" value="PGBD-like superfamily/PGBD"/>
    <property type="match status" value="2"/>
</dbReference>
<evidence type="ECO:0000256" key="6">
    <source>
        <dbReference type="ARBA" id="ARBA00022960"/>
    </source>
</evidence>
<dbReference type="InterPro" id="IPR002477">
    <property type="entry name" value="Peptidoglycan-bd-like"/>
</dbReference>
<dbReference type="PANTHER" id="PTHR30582">
    <property type="entry name" value="L,D-TRANSPEPTIDASE"/>
    <property type="match status" value="1"/>
</dbReference>
<dbReference type="STRING" id="690567.1945"/>
<protein>
    <submittedName>
        <fullName evidence="11">L,D-transpeptidase catalytic domain</fullName>
    </submittedName>
</protein>
<keyword evidence="8 9" id="KW-0961">Cell wall biogenesis/degradation</keyword>
<keyword evidence="4" id="KW-0808">Transferase</keyword>
<dbReference type="InterPro" id="IPR036366">
    <property type="entry name" value="PGBDSf"/>
</dbReference>
<dbReference type="InterPro" id="IPR038063">
    <property type="entry name" value="Transpep_catalytic_dom"/>
</dbReference>
<dbReference type="GO" id="GO:0018104">
    <property type="term" value="P:peptidoglycan-protein cross-linking"/>
    <property type="evidence" value="ECO:0007669"/>
    <property type="project" value="TreeGrafter"/>
</dbReference>
<dbReference type="SUPFAM" id="SSF47090">
    <property type="entry name" value="PGBD-like"/>
    <property type="match status" value="2"/>
</dbReference>
<dbReference type="Pfam" id="PF03734">
    <property type="entry name" value="YkuD"/>
    <property type="match status" value="1"/>
</dbReference>
<evidence type="ECO:0000256" key="7">
    <source>
        <dbReference type="ARBA" id="ARBA00022984"/>
    </source>
</evidence>
<keyword evidence="5" id="KW-0378">Hydrolase</keyword>
<feature type="domain" description="L,D-TPase catalytic" evidence="10">
    <location>
        <begin position="92"/>
        <end position="200"/>
    </location>
</feature>
<evidence type="ECO:0000313" key="11">
    <source>
        <dbReference type="EMBL" id="CFX82111.1"/>
    </source>
</evidence>
<dbReference type="GO" id="GO:0071555">
    <property type="term" value="P:cell wall organization"/>
    <property type="evidence" value="ECO:0007669"/>
    <property type="project" value="UniProtKB-UniRule"/>
</dbReference>
<keyword evidence="7 9" id="KW-0573">Peptidoglycan synthesis</keyword>
<evidence type="ECO:0000256" key="1">
    <source>
        <dbReference type="ARBA" id="ARBA00004752"/>
    </source>
</evidence>
<keyword evidence="6 9" id="KW-0133">Cell shape</keyword>
<gene>
    <name evidence="11" type="ORF">1945</name>
</gene>
<keyword evidence="3" id="KW-0328">Glycosyltransferase</keyword>
<dbReference type="GO" id="GO:0071972">
    <property type="term" value="F:peptidoglycan L,D-transpeptidase activity"/>
    <property type="evidence" value="ECO:0007669"/>
    <property type="project" value="TreeGrafter"/>
</dbReference>
<dbReference type="InterPro" id="IPR036365">
    <property type="entry name" value="PGBD-like_sf"/>
</dbReference>
<evidence type="ECO:0000256" key="2">
    <source>
        <dbReference type="ARBA" id="ARBA00005992"/>
    </source>
</evidence>
<dbReference type="OrthoDB" id="9787225at2"/>
<dbReference type="RefSeq" id="WP_052729710.1">
    <property type="nucleotide sequence ID" value="NZ_CGIH01000031.1"/>
</dbReference>
<evidence type="ECO:0000256" key="3">
    <source>
        <dbReference type="ARBA" id="ARBA00022676"/>
    </source>
</evidence>
<dbReference type="Pfam" id="PF01471">
    <property type="entry name" value="PG_binding_1"/>
    <property type="match status" value="2"/>
</dbReference>
<comment type="similarity">
    <text evidence="2">Belongs to the YkuD family.</text>
</comment>
<feature type="active site" description="Proton donor/acceptor" evidence="9">
    <location>
        <position position="160"/>
    </location>
</feature>
<proteinExistence type="inferred from homology"/>
<dbReference type="PANTHER" id="PTHR30582:SF24">
    <property type="entry name" value="L,D-TRANSPEPTIDASE ERFK_SRFK-RELATED"/>
    <property type="match status" value="1"/>
</dbReference>
<feature type="active site" description="Nucleophile" evidence="9">
    <location>
        <position position="176"/>
    </location>
</feature>
<evidence type="ECO:0000256" key="5">
    <source>
        <dbReference type="ARBA" id="ARBA00022801"/>
    </source>
</evidence>
<dbReference type="UniPathway" id="UPA00219"/>
<dbReference type="GO" id="GO:0008360">
    <property type="term" value="P:regulation of cell shape"/>
    <property type="evidence" value="ECO:0007669"/>
    <property type="project" value="UniProtKB-UniRule"/>
</dbReference>
<evidence type="ECO:0000256" key="9">
    <source>
        <dbReference type="PROSITE-ProRule" id="PRU01373"/>
    </source>
</evidence>
<dbReference type="EMBL" id="CGIH01000031">
    <property type="protein sequence ID" value="CFX82111.1"/>
    <property type="molecule type" value="Genomic_DNA"/>
</dbReference>
<sequence>MIYASRFIRLNPTPMKGPDVLLIQTILADLGFQTGELDGIYGEKTLQAIKKFQQWRNLKIDGIVGPQTWQHLLQEDNVLQKQPHKMAAKALPVINVHVDTRILTLVSNQNIKTYPVAVGKPSTPTPPGNWTIVQKTVDPGGPFGARWMRLSIPFGGYGIHGTNNPSSIGKAVSHGCIRMYNNDVIELYDLVPIGTPVNITGVVRRIRRLKMGSKGNDVSEVQELLRDLGYYNASIDGIFGKVTRRAVIRFQKDQGLKPDGIVGKITLKALQIDHDLALGDIQP</sequence>
<evidence type="ECO:0000256" key="4">
    <source>
        <dbReference type="ARBA" id="ARBA00022679"/>
    </source>
</evidence>
<name>A0A0E4GEA5_9FIRM</name>
<dbReference type="SUPFAM" id="SSF141523">
    <property type="entry name" value="L,D-transpeptidase catalytic domain-like"/>
    <property type="match status" value="1"/>
</dbReference>
<comment type="pathway">
    <text evidence="1 9">Cell wall biogenesis; peptidoglycan biosynthesis.</text>
</comment>
<organism evidence="11 12">
    <name type="scientific">Syntrophomonas zehnderi OL-4</name>
    <dbReference type="NCBI Taxonomy" id="690567"/>
    <lineage>
        <taxon>Bacteria</taxon>
        <taxon>Bacillati</taxon>
        <taxon>Bacillota</taxon>
        <taxon>Clostridia</taxon>
        <taxon>Eubacteriales</taxon>
        <taxon>Syntrophomonadaceae</taxon>
        <taxon>Syntrophomonas</taxon>
    </lineage>
</organism>